<dbReference type="Pfam" id="PF05761">
    <property type="entry name" value="5_nucleotid"/>
    <property type="match status" value="1"/>
</dbReference>
<evidence type="ECO:0000313" key="5">
    <source>
        <dbReference type="EMBL" id="KAE8708438.1"/>
    </source>
</evidence>
<dbReference type="PANTHER" id="PTHR36007:SF2">
    <property type="entry name" value="TRANSPORT PROTEIN-RELATED"/>
    <property type="match status" value="1"/>
</dbReference>
<keyword evidence="3" id="KW-0460">Magnesium</keyword>
<dbReference type="EMBL" id="VEPZ02000941">
    <property type="protein sequence ID" value="KAE8708438.1"/>
    <property type="molecule type" value="Genomic_DNA"/>
</dbReference>
<dbReference type="GO" id="GO:0046872">
    <property type="term" value="F:metal ion binding"/>
    <property type="evidence" value="ECO:0007669"/>
    <property type="project" value="UniProtKB-KW"/>
</dbReference>
<dbReference type="InterPro" id="IPR009577">
    <property type="entry name" value="Sm_multidrug_ex"/>
</dbReference>
<accession>A0A6A3AXF9</accession>
<dbReference type="GO" id="GO:0016787">
    <property type="term" value="F:hydrolase activity"/>
    <property type="evidence" value="ECO:0007669"/>
    <property type="project" value="UniProtKB-KW"/>
</dbReference>
<reference evidence="5" key="1">
    <citation type="submission" date="2019-09" db="EMBL/GenBank/DDBJ databases">
        <title>Draft genome information of white flower Hibiscus syriacus.</title>
        <authorList>
            <person name="Kim Y.-M."/>
        </authorList>
    </citation>
    <scope>NUCLEOTIDE SEQUENCE [LARGE SCALE GENOMIC DNA]</scope>
    <source>
        <strain evidence="5">YM2019G1</strain>
    </source>
</reference>
<comment type="caution">
    <text evidence="5">The sequence shown here is derived from an EMBL/GenBank/DDBJ whole genome shotgun (WGS) entry which is preliminary data.</text>
</comment>
<dbReference type="Proteomes" id="UP000436088">
    <property type="component" value="Unassembled WGS sequence"/>
</dbReference>
<dbReference type="AlphaFoldDB" id="A0A6A3AXF9"/>
<evidence type="ECO:0000256" key="1">
    <source>
        <dbReference type="ARBA" id="ARBA00022723"/>
    </source>
</evidence>
<evidence type="ECO:0000256" key="4">
    <source>
        <dbReference type="SAM" id="Coils"/>
    </source>
</evidence>
<proteinExistence type="predicted"/>
<dbReference type="PANTHER" id="PTHR36007">
    <property type="entry name" value="TRANSPORT PROTEIN-RELATED"/>
    <property type="match status" value="1"/>
</dbReference>
<feature type="coiled-coil region" evidence="4">
    <location>
        <begin position="58"/>
        <end position="92"/>
    </location>
</feature>
<evidence type="ECO:0000256" key="3">
    <source>
        <dbReference type="ARBA" id="ARBA00022842"/>
    </source>
</evidence>
<dbReference type="InterPro" id="IPR036412">
    <property type="entry name" value="HAD-like_sf"/>
</dbReference>
<keyword evidence="1" id="KW-0479">Metal-binding</keyword>
<dbReference type="Pfam" id="PF06695">
    <property type="entry name" value="Sm_multidrug_ex"/>
    <property type="match status" value="1"/>
</dbReference>
<keyword evidence="2" id="KW-0378">Hydrolase</keyword>
<organism evidence="5 6">
    <name type="scientific">Hibiscus syriacus</name>
    <name type="common">Rose of Sharon</name>
    <dbReference type="NCBI Taxonomy" id="106335"/>
    <lineage>
        <taxon>Eukaryota</taxon>
        <taxon>Viridiplantae</taxon>
        <taxon>Streptophyta</taxon>
        <taxon>Embryophyta</taxon>
        <taxon>Tracheophyta</taxon>
        <taxon>Spermatophyta</taxon>
        <taxon>Magnoliopsida</taxon>
        <taxon>eudicotyledons</taxon>
        <taxon>Gunneridae</taxon>
        <taxon>Pentapetalae</taxon>
        <taxon>rosids</taxon>
        <taxon>malvids</taxon>
        <taxon>Malvales</taxon>
        <taxon>Malvaceae</taxon>
        <taxon>Malvoideae</taxon>
        <taxon>Hibiscus</taxon>
    </lineage>
</organism>
<dbReference type="InterPro" id="IPR008380">
    <property type="entry name" value="HAD-SF_hydro_IG_5-nucl"/>
</dbReference>
<keyword evidence="6" id="KW-1185">Reference proteome</keyword>
<keyword evidence="4" id="KW-0175">Coiled coil</keyword>
<evidence type="ECO:0000256" key="2">
    <source>
        <dbReference type="ARBA" id="ARBA00022801"/>
    </source>
</evidence>
<gene>
    <name evidence="5" type="ORF">F3Y22_tig00110339pilonHSYRG00017</name>
</gene>
<dbReference type="GO" id="GO:0009507">
    <property type="term" value="C:chloroplast"/>
    <property type="evidence" value="ECO:0007669"/>
    <property type="project" value="TreeGrafter"/>
</dbReference>
<name>A0A6A3AXF9_HIBSY</name>
<evidence type="ECO:0000313" key="6">
    <source>
        <dbReference type="Proteomes" id="UP000436088"/>
    </source>
</evidence>
<protein>
    <submittedName>
        <fullName evidence="5">Metal-dependent phosphohydrolase isoform 1</fullName>
    </submittedName>
</protein>
<sequence length="304" mass="34414">MGKALGSDAWARIGVTGAWKQRAWHMVAYGFRLLPLCSSLKRTRFSSSGVHIGFGANVRGYKQTVSKYEERIKSAEAKTSEVNDDIDRIRTEFHAAKRSFLEIPEALMAMSKMNPQGIYVNRGIRLDLIQVYGFDYDFTLVHYSANLQSLIYDLAKEHMVNEFRYPESQRCASMVVAWNMLPVPFIILYLKRFATFLAGKNQSAFRFLDMIFKRAKEKDGPVEEFQWLGLMLLAFPLGAQADLSTYISAPGIVQQISALHLELMALQSEKIRRLSKSTSSYDADDTTKSTPESTILSVIIVYSS</sequence>
<dbReference type="SUPFAM" id="SSF56784">
    <property type="entry name" value="HAD-like"/>
    <property type="match status" value="1"/>
</dbReference>